<dbReference type="PANTHER" id="PTHR12419">
    <property type="entry name" value="OTU DOMAIN CONTAINING PROTEIN"/>
    <property type="match status" value="1"/>
</dbReference>
<keyword evidence="6" id="KW-0788">Thiol protease</keyword>
<evidence type="ECO:0000256" key="7">
    <source>
        <dbReference type="SAM" id="MobiDB-lite"/>
    </source>
</evidence>
<protein>
    <recommendedName>
        <fullName evidence="2">ubiquitinyl hydrolase 1</fullName>
        <ecNumber evidence="2">3.4.19.12</ecNumber>
    </recommendedName>
</protein>
<name>A0A8S3YRG3_9EUPU</name>
<dbReference type="Gene3D" id="3.90.70.80">
    <property type="match status" value="1"/>
</dbReference>
<dbReference type="InterPro" id="IPR038765">
    <property type="entry name" value="Papain-like_cys_pep_sf"/>
</dbReference>
<feature type="region of interest" description="Disordered" evidence="7">
    <location>
        <begin position="1"/>
        <end position="25"/>
    </location>
</feature>
<keyword evidence="3" id="KW-0645">Protease</keyword>
<keyword evidence="5" id="KW-0378">Hydrolase</keyword>
<evidence type="ECO:0000256" key="4">
    <source>
        <dbReference type="ARBA" id="ARBA00022786"/>
    </source>
</evidence>
<keyword evidence="10" id="KW-1185">Reference proteome</keyword>
<dbReference type="GO" id="GO:0016579">
    <property type="term" value="P:protein deubiquitination"/>
    <property type="evidence" value="ECO:0007669"/>
    <property type="project" value="TreeGrafter"/>
</dbReference>
<dbReference type="PROSITE" id="PS50802">
    <property type="entry name" value="OTU"/>
    <property type="match status" value="1"/>
</dbReference>
<comment type="catalytic activity">
    <reaction evidence="1">
        <text>Thiol-dependent hydrolysis of ester, thioester, amide, peptide and isopeptide bonds formed by the C-terminal Gly of ubiquitin (a 76-residue protein attached to proteins as an intracellular targeting signal).</text>
        <dbReference type="EC" id="3.4.19.12"/>
    </reaction>
</comment>
<dbReference type="EC" id="3.4.19.12" evidence="2"/>
<dbReference type="EMBL" id="CAJHNH020000494">
    <property type="protein sequence ID" value="CAG5118072.1"/>
    <property type="molecule type" value="Genomic_DNA"/>
</dbReference>
<comment type="caution">
    <text evidence="9">The sequence shown here is derived from an EMBL/GenBank/DDBJ whole genome shotgun (WGS) entry which is preliminary data.</text>
</comment>
<evidence type="ECO:0000256" key="3">
    <source>
        <dbReference type="ARBA" id="ARBA00022670"/>
    </source>
</evidence>
<dbReference type="AlphaFoldDB" id="A0A8S3YRG3"/>
<dbReference type="CDD" id="cd22761">
    <property type="entry name" value="OTU_OTUD6"/>
    <property type="match status" value="1"/>
</dbReference>
<evidence type="ECO:0000259" key="8">
    <source>
        <dbReference type="PROSITE" id="PS50802"/>
    </source>
</evidence>
<feature type="non-terminal residue" evidence="9">
    <location>
        <position position="205"/>
    </location>
</feature>
<proteinExistence type="predicted"/>
<feature type="region of interest" description="Disordered" evidence="7">
    <location>
        <begin position="176"/>
        <end position="205"/>
    </location>
</feature>
<feature type="compositionally biased region" description="Basic and acidic residues" evidence="7">
    <location>
        <begin position="186"/>
        <end position="205"/>
    </location>
</feature>
<dbReference type="InterPro" id="IPR049772">
    <property type="entry name" value="OTU_OTUD6"/>
</dbReference>
<dbReference type="InterPro" id="IPR003323">
    <property type="entry name" value="OTU_dom"/>
</dbReference>
<dbReference type="GO" id="GO:0006508">
    <property type="term" value="P:proteolysis"/>
    <property type="evidence" value="ECO:0007669"/>
    <property type="project" value="UniProtKB-KW"/>
</dbReference>
<dbReference type="InterPro" id="IPR050704">
    <property type="entry name" value="Peptidase_C85-like"/>
</dbReference>
<accession>A0A8S3YRG3</accession>
<reference evidence="9" key="1">
    <citation type="submission" date="2021-04" db="EMBL/GenBank/DDBJ databases">
        <authorList>
            <consortium name="Molecular Ecology Group"/>
        </authorList>
    </citation>
    <scope>NUCLEOTIDE SEQUENCE</scope>
</reference>
<dbReference type="OrthoDB" id="415023at2759"/>
<evidence type="ECO:0000256" key="2">
    <source>
        <dbReference type="ARBA" id="ARBA00012759"/>
    </source>
</evidence>
<evidence type="ECO:0000313" key="9">
    <source>
        <dbReference type="EMBL" id="CAG5118072.1"/>
    </source>
</evidence>
<evidence type="ECO:0000256" key="6">
    <source>
        <dbReference type="ARBA" id="ARBA00022807"/>
    </source>
</evidence>
<gene>
    <name evidence="9" type="ORF">CUNI_LOCUS3630</name>
</gene>
<evidence type="ECO:0000256" key="1">
    <source>
        <dbReference type="ARBA" id="ARBA00000707"/>
    </source>
</evidence>
<keyword evidence="4" id="KW-0833">Ubl conjugation pathway</keyword>
<evidence type="ECO:0000313" key="10">
    <source>
        <dbReference type="Proteomes" id="UP000678393"/>
    </source>
</evidence>
<dbReference type="Pfam" id="PF02338">
    <property type="entry name" value="OTU"/>
    <property type="match status" value="1"/>
</dbReference>
<dbReference type="FunFam" id="3.90.70.80:FF:000003">
    <property type="entry name" value="OTU domain-containing protein 6B"/>
    <property type="match status" value="1"/>
</dbReference>
<dbReference type="GO" id="GO:0004843">
    <property type="term" value="F:cysteine-type deubiquitinase activity"/>
    <property type="evidence" value="ECO:0007669"/>
    <property type="project" value="UniProtKB-EC"/>
</dbReference>
<dbReference type="SUPFAM" id="SSF54001">
    <property type="entry name" value="Cysteine proteinases"/>
    <property type="match status" value="1"/>
</dbReference>
<dbReference type="Proteomes" id="UP000678393">
    <property type="component" value="Unassembled WGS sequence"/>
</dbReference>
<organism evidence="9 10">
    <name type="scientific">Candidula unifasciata</name>
    <dbReference type="NCBI Taxonomy" id="100452"/>
    <lineage>
        <taxon>Eukaryota</taxon>
        <taxon>Metazoa</taxon>
        <taxon>Spiralia</taxon>
        <taxon>Lophotrochozoa</taxon>
        <taxon>Mollusca</taxon>
        <taxon>Gastropoda</taxon>
        <taxon>Heterobranchia</taxon>
        <taxon>Euthyneura</taxon>
        <taxon>Panpulmonata</taxon>
        <taxon>Eupulmonata</taxon>
        <taxon>Stylommatophora</taxon>
        <taxon>Helicina</taxon>
        <taxon>Helicoidea</taxon>
        <taxon>Geomitridae</taxon>
        <taxon>Candidula</taxon>
    </lineage>
</organism>
<sequence>DKKQAKGRERDDKIKEQEVLSRRGPRHQEMAKIKALLKQRRLKLYEIPADGNCLYTSVSHQLSVHSFQMSTEELRQKTAEYLRSHRDDFLPFLTNPDSGDILTAEEFEKYCDKTANSPVWGGQVELRALSEILQVPIEVLQADTSPQIIGENMQGKPLILVYHRHVYFLGEHYNSVVPDDQNEETNDVKAEDSSKKNEDSDNNKL</sequence>
<evidence type="ECO:0000256" key="5">
    <source>
        <dbReference type="ARBA" id="ARBA00022801"/>
    </source>
</evidence>
<dbReference type="PANTHER" id="PTHR12419:SF10">
    <property type="entry name" value="DEUBIQUITINASE OTUD6B"/>
    <property type="match status" value="1"/>
</dbReference>
<feature type="domain" description="OTU" evidence="8">
    <location>
        <begin position="42"/>
        <end position="179"/>
    </location>
</feature>